<evidence type="ECO:0000256" key="3">
    <source>
        <dbReference type="ARBA" id="ARBA00022553"/>
    </source>
</evidence>
<protein>
    <recommendedName>
        <fullName evidence="10">Forkhead box protein L2</fullName>
    </recommendedName>
</protein>
<dbReference type="SUPFAM" id="SSF46785">
    <property type="entry name" value="Winged helix' DNA-binding domain"/>
    <property type="match status" value="1"/>
</dbReference>
<evidence type="ECO:0000256" key="11">
    <source>
        <dbReference type="PROSITE-ProRule" id="PRU00089"/>
    </source>
</evidence>
<dbReference type="Pfam" id="PF00250">
    <property type="entry name" value="Forkhead"/>
    <property type="match status" value="1"/>
</dbReference>
<evidence type="ECO:0000256" key="10">
    <source>
        <dbReference type="ARBA" id="ARBA00034872"/>
    </source>
</evidence>
<feature type="region of interest" description="Disordered" evidence="12">
    <location>
        <begin position="81"/>
        <end position="179"/>
    </location>
</feature>
<evidence type="ECO:0000256" key="1">
    <source>
        <dbReference type="ARBA" id="ARBA00004123"/>
    </source>
</evidence>
<dbReference type="GO" id="GO:0030154">
    <property type="term" value="P:cell differentiation"/>
    <property type="evidence" value="ECO:0007669"/>
    <property type="project" value="UniProtKB-KW"/>
</dbReference>
<name>A0A834Y3F9_APHGI</name>
<gene>
    <name evidence="14" type="ORF">HCN44_002031</name>
</gene>
<comment type="caution">
    <text evidence="14">The sequence shown here is derived from an EMBL/GenBank/DDBJ whole genome shotgun (WGS) entry which is preliminary data.</text>
</comment>
<evidence type="ECO:0000313" key="14">
    <source>
        <dbReference type="EMBL" id="KAF7996399.1"/>
    </source>
</evidence>
<evidence type="ECO:0000256" key="8">
    <source>
        <dbReference type="ARBA" id="ARBA00023163"/>
    </source>
</evidence>
<evidence type="ECO:0000256" key="2">
    <source>
        <dbReference type="ARBA" id="ARBA00022499"/>
    </source>
</evidence>
<sequence length="496" mass="55417">MNNSTEDQLRMVSHVLPITGDMQQGNGSVGSPSLSMQDSPHSLKIKQESFQLSPTSLLPSLHQVSSFVSDLSPSCMINSTSKDLSGTNYTRNLTSHHLPHQQDHHHHHHQHQHHHHNHHSARSTPSSHSNNHHHHHNNNSSNINNNNNDDIDNNKISSPPIDLQNSTTNTNNTGIINRKNCNIDTNLDRISVDTNTNSMSGNEASSTTVKPPFSYVALIAMAINDSSHKKATLSEIYSYITTKFPYYEKNKKGWQNSIRHNLSLNECFLKVPREGGGERKGNFWTLDPQYDDMFENGNYRRRKRMKRPYRNAPYHKSLFVEPYPTSHVHLSATRNLFAQSPPSYAPTYSRYDTSSWGLQQPQMSYSHCQALQSNAMQLQPMQIPTMNGYGQFNTLSGNTGTQSAMSSGTFGSNFAACARRHESIVSGDPMPGRCAYWPEMVNVKEEPGSSTVTSTGLGMSPISIGQTAVTTLPITTNVTSSNFPNVDFQSRSKCYM</sequence>
<evidence type="ECO:0000256" key="5">
    <source>
        <dbReference type="ARBA" id="ARBA00022843"/>
    </source>
</evidence>
<keyword evidence="4" id="KW-0221">Differentiation</keyword>
<keyword evidence="15" id="KW-1185">Reference proteome</keyword>
<feature type="DNA-binding region" description="Fork-head" evidence="11">
    <location>
        <begin position="210"/>
        <end position="304"/>
    </location>
</feature>
<dbReference type="AlphaFoldDB" id="A0A834Y3F9"/>
<dbReference type="FunFam" id="1.10.10.10:FF:000016">
    <property type="entry name" value="Forkhead box protein I1"/>
    <property type="match status" value="1"/>
</dbReference>
<keyword evidence="3" id="KW-0597">Phosphoprotein</keyword>
<dbReference type="CDD" id="cd20028">
    <property type="entry name" value="FH_FOXL2"/>
    <property type="match status" value="1"/>
</dbReference>
<evidence type="ECO:0000256" key="12">
    <source>
        <dbReference type="SAM" id="MobiDB-lite"/>
    </source>
</evidence>
<keyword evidence="2" id="KW-1017">Isopeptide bond</keyword>
<dbReference type="PROSITE" id="PS00657">
    <property type="entry name" value="FORK_HEAD_1"/>
    <property type="match status" value="1"/>
</dbReference>
<dbReference type="GO" id="GO:0005634">
    <property type="term" value="C:nucleus"/>
    <property type="evidence" value="ECO:0007669"/>
    <property type="project" value="UniProtKB-SubCell"/>
</dbReference>
<keyword evidence="6" id="KW-0805">Transcription regulation</keyword>
<keyword evidence="8" id="KW-0804">Transcription</keyword>
<keyword evidence="5" id="KW-0832">Ubl conjugation</keyword>
<dbReference type="InterPro" id="IPR001766">
    <property type="entry name" value="Fork_head_dom"/>
</dbReference>
<dbReference type="Proteomes" id="UP000639338">
    <property type="component" value="Unassembled WGS sequence"/>
</dbReference>
<organism evidence="14 15">
    <name type="scientific">Aphidius gifuensis</name>
    <name type="common">Parasitoid wasp</name>
    <dbReference type="NCBI Taxonomy" id="684658"/>
    <lineage>
        <taxon>Eukaryota</taxon>
        <taxon>Metazoa</taxon>
        <taxon>Ecdysozoa</taxon>
        <taxon>Arthropoda</taxon>
        <taxon>Hexapoda</taxon>
        <taxon>Insecta</taxon>
        <taxon>Pterygota</taxon>
        <taxon>Neoptera</taxon>
        <taxon>Endopterygota</taxon>
        <taxon>Hymenoptera</taxon>
        <taxon>Apocrita</taxon>
        <taxon>Ichneumonoidea</taxon>
        <taxon>Braconidae</taxon>
        <taxon>Aphidiinae</taxon>
        <taxon>Aphidius</taxon>
    </lineage>
</organism>
<feature type="domain" description="Fork-head" evidence="13">
    <location>
        <begin position="210"/>
        <end position="304"/>
    </location>
</feature>
<dbReference type="PANTHER" id="PTHR11829">
    <property type="entry name" value="FORKHEAD BOX PROTEIN"/>
    <property type="match status" value="1"/>
</dbReference>
<dbReference type="InterPro" id="IPR030456">
    <property type="entry name" value="TF_fork_head_CS_2"/>
</dbReference>
<accession>A0A834Y3F9</accession>
<reference evidence="14 15" key="1">
    <citation type="submission" date="2020-08" db="EMBL/GenBank/DDBJ databases">
        <title>Aphidius gifuensis genome sequencing and assembly.</title>
        <authorList>
            <person name="Du Z."/>
        </authorList>
    </citation>
    <scope>NUCLEOTIDE SEQUENCE [LARGE SCALE GENOMIC DNA]</scope>
    <source>
        <strain evidence="14">YNYX2018</strain>
        <tissue evidence="14">Adults</tissue>
    </source>
</reference>
<proteinExistence type="predicted"/>
<dbReference type="InterPro" id="IPR047515">
    <property type="entry name" value="FH_FOXL2"/>
</dbReference>
<dbReference type="PROSITE" id="PS50039">
    <property type="entry name" value="FORK_HEAD_3"/>
    <property type="match status" value="1"/>
</dbReference>
<dbReference type="InterPro" id="IPR036390">
    <property type="entry name" value="WH_DNA-bd_sf"/>
</dbReference>
<dbReference type="InterPro" id="IPR036388">
    <property type="entry name" value="WH-like_DNA-bd_sf"/>
</dbReference>
<dbReference type="SMART" id="SM00339">
    <property type="entry name" value="FH"/>
    <property type="match status" value="1"/>
</dbReference>
<dbReference type="PANTHER" id="PTHR11829:SF411">
    <property type="entry name" value="FORKHEAD BOX PROTEIN L2"/>
    <property type="match status" value="1"/>
</dbReference>
<keyword evidence="9 11" id="KW-0539">Nucleus</keyword>
<dbReference type="GO" id="GO:0000981">
    <property type="term" value="F:DNA-binding transcription factor activity, RNA polymerase II-specific"/>
    <property type="evidence" value="ECO:0007669"/>
    <property type="project" value="TreeGrafter"/>
</dbReference>
<comment type="subcellular location">
    <subcellularLocation>
        <location evidence="1 11">Nucleus</location>
    </subcellularLocation>
</comment>
<dbReference type="GO" id="GO:0009653">
    <property type="term" value="P:anatomical structure morphogenesis"/>
    <property type="evidence" value="ECO:0007669"/>
    <property type="project" value="TreeGrafter"/>
</dbReference>
<feature type="compositionally biased region" description="Basic residues" evidence="12">
    <location>
        <begin position="97"/>
        <end position="121"/>
    </location>
</feature>
<dbReference type="Gene3D" id="1.10.10.10">
    <property type="entry name" value="Winged helix-like DNA-binding domain superfamily/Winged helix DNA-binding domain"/>
    <property type="match status" value="1"/>
</dbReference>
<dbReference type="InterPro" id="IPR018122">
    <property type="entry name" value="TF_fork_head_CS_1"/>
</dbReference>
<dbReference type="InterPro" id="IPR050211">
    <property type="entry name" value="FOX_domain-containing"/>
</dbReference>
<evidence type="ECO:0000259" key="13">
    <source>
        <dbReference type="PROSITE" id="PS50039"/>
    </source>
</evidence>
<evidence type="ECO:0000313" key="15">
    <source>
        <dbReference type="Proteomes" id="UP000639338"/>
    </source>
</evidence>
<dbReference type="PRINTS" id="PR00053">
    <property type="entry name" value="FORKHEAD"/>
</dbReference>
<dbReference type="GO" id="GO:0000978">
    <property type="term" value="F:RNA polymerase II cis-regulatory region sequence-specific DNA binding"/>
    <property type="evidence" value="ECO:0007669"/>
    <property type="project" value="TreeGrafter"/>
</dbReference>
<dbReference type="PROSITE" id="PS00658">
    <property type="entry name" value="FORK_HEAD_2"/>
    <property type="match status" value="1"/>
</dbReference>
<keyword evidence="7 11" id="KW-0238">DNA-binding</keyword>
<evidence type="ECO:0000256" key="7">
    <source>
        <dbReference type="ARBA" id="ARBA00023125"/>
    </source>
</evidence>
<feature type="compositionally biased region" description="Low complexity" evidence="12">
    <location>
        <begin position="138"/>
        <end position="158"/>
    </location>
</feature>
<evidence type="ECO:0000256" key="4">
    <source>
        <dbReference type="ARBA" id="ARBA00022782"/>
    </source>
</evidence>
<feature type="compositionally biased region" description="Polar residues" evidence="12">
    <location>
        <begin position="81"/>
        <end position="95"/>
    </location>
</feature>
<evidence type="ECO:0000256" key="9">
    <source>
        <dbReference type="ARBA" id="ARBA00023242"/>
    </source>
</evidence>
<evidence type="ECO:0000256" key="6">
    <source>
        <dbReference type="ARBA" id="ARBA00023015"/>
    </source>
</evidence>
<dbReference type="OrthoDB" id="9926427at2759"/>
<dbReference type="EMBL" id="JACMRX010000001">
    <property type="protein sequence ID" value="KAF7996399.1"/>
    <property type="molecule type" value="Genomic_DNA"/>
</dbReference>